<sequence>MEYIRPNLVVTVTKELLCTYRNSMDGFGKKKGTRVLTIQEAQGLTAEGTVIVRTTAKLNLHDSIPYAAVAIARRTVSGRR</sequence>
<dbReference type="Gene3D" id="3.40.50.300">
    <property type="entry name" value="P-loop containing nucleotide triphosphate hydrolases"/>
    <property type="match status" value="1"/>
</dbReference>
<reference evidence="1 2" key="1">
    <citation type="journal article" date="2019" name="Commun. Biol.">
        <title>The bagworm genome reveals a unique fibroin gene that provides high tensile strength.</title>
        <authorList>
            <person name="Kono N."/>
            <person name="Nakamura H."/>
            <person name="Ohtoshi R."/>
            <person name="Tomita M."/>
            <person name="Numata K."/>
            <person name="Arakawa K."/>
        </authorList>
    </citation>
    <scope>NUCLEOTIDE SEQUENCE [LARGE SCALE GENOMIC DNA]</scope>
</reference>
<gene>
    <name evidence="1" type="ORF">EVAR_80064_1</name>
</gene>
<protein>
    <submittedName>
        <fullName evidence="1">Uncharacterized protein</fullName>
    </submittedName>
</protein>
<dbReference type="InterPro" id="IPR027417">
    <property type="entry name" value="P-loop_NTPase"/>
</dbReference>
<dbReference type="EMBL" id="BGZK01000159">
    <property type="protein sequence ID" value="GBP24211.1"/>
    <property type="molecule type" value="Genomic_DNA"/>
</dbReference>
<accession>A0A4C1UCN7</accession>
<name>A0A4C1UCN7_EUMVA</name>
<evidence type="ECO:0000313" key="1">
    <source>
        <dbReference type="EMBL" id="GBP24211.1"/>
    </source>
</evidence>
<organism evidence="1 2">
    <name type="scientific">Eumeta variegata</name>
    <name type="common">Bagworm moth</name>
    <name type="synonym">Eumeta japonica</name>
    <dbReference type="NCBI Taxonomy" id="151549"/>
    <lineage>
        <taxon>Eukaryota</taxon>
        <taxon>Metazoa</taxon>
        <taxon>Ecdysozoa</taxon>
        <taxon>Arthropoda</taxon>
        <taxon>Hexapoda</taxon>
        <taxon>Insecta</taxon>
        <taxon>Pterygota</taxon>
        <taxon>Neoptera</taxon>
        <taxon>Endopterygota</taxon>
        <taxon>Lepidoptera</taxon>
        <taxon>Glossata</taxon>
        <taxon>Ditrysia</taxon>
        <taxon>Tineoidea</taxon>
        <taxon>Psychidae</taxon>
        <taxon>Oiketicinae</taxon>
        <taxon>Eumeta</taxon>
    </lineage>
</organism>
<dbReference type="Proteomes" id="UP000299102">
    <property type="component" value="Unassembled WGS sequence"/>
</dbReference>
<dbReference type="AlphaFoldDB" id="A0A4C1UCN7"/>
<evidence type="ECO:0000313" key="2">
    <source>
        <dbReference type="Proteomes" id="UP000299102"/>
    </source>
</evidence>
<dbReference type="OrthoDB" id="9995375at2759"/>
<keyword evidence="2" id="KW-1185">Reference proteome</keyword>
<proteinExistence type="predicted"/>
<comment type="caution">
    <text evidence="1">The sequence shown here is derived from an EMBL/GenBank/DDBJ whole genome shotgun (WGS) entry which is preliminary data.</text>
</comment>